<dbReference type="STRING" id="77166.J3JYP6"/>
<dbReference type="HOGENOM" id="CLU_046295_1_0_1"/>
<dbReference type="CDD" id="cd24163">
    <property type="entry name" value="RWDD2_C"/>
    <property type="match status" value="1"/>
</dbReference>
<dbReference type="PROSITE" id="PS50908">
    <property type="entry name" value="RWD"/>
    <property type="match status" value="1"/>
</dbReference>
<accession>J3JYP6</accession>
<protein>
    <recommendedName>
        <fullName evidence="1">RWD domain-containing protein</fullName>
    </recommendedName>
</protein>
<dbReference type="Proteomes" id="UP000019118">
    <property type="component" value="Unassembled WGS sequence"/>
</dbReference>
<dbReference type="SUPFAM" id="SSF54495">
    <property type="entry name" value="UBC-like"/>
    <property type="match status" value="1"/>
</dbReference>
<evidence type="ECO:0000313" key="4">
    <source>
        <dbReference type="EMBL" id="ERL93363.1"/>
    </source>
</evidence>
<keyword evidence="6" id="KW-1185">Reference proteome</keyword>
<sequence>MEEPVNNIKQNLQIQLDELESLESMFCNPGEIKVEDIGVFHDIKDFVGGRTPSVPPCLGFTVNLVLEQNKFELGVNLPQEYPFVEPGVFVRNHKLNKAQHVLLNKKIEQFLADLPRGEPCIFTAISWLQDHALDYIEQKEAVIETTDHCSEDAELVRFWIYSHHIYSKTKRKALIDLADELKLSGFVMPGKPGIICVEGTSRDVNEFWQAVKNMNWKKIFCKITESNKEDSKGGTFLRFKDFLELVFENHGPKFNHMDMGEFYRYLEAHEVANIFKEIFGVDAKSA</sequence>
<dbReference type="EMBL" id="BT128376">
    <property type="protein sequence ID" value="AEE63334.1"/>
    <property type="molecule type" value="mRNA"/>
</dbReference>
<dbReference type="EnsemblMetazoa" id="XM_019915043.1">
    <property type="protein sequence ID" value="XP_019770602.1"/>
    <property type="gene ID" value="LOC109544730"/>
</dbReference>
<dbReference type="InterPro" id="IPR059181">
    <property type="entry name" value="RWDD2A-B_C"/>
</dbReference>
<feature type="domain" description="RWD" evidence="1">
    <location>
        <begin position="17"/>
        <end position="135"/>
    </location>
</feature>
<evidence type="ECO:0000313" key="7">
    <source>
        <dbReference type="Proteomes" id="UP000030742"/>
    </source>
</evidence>
<dbReference type="Proteomes" id="UP000030742">
    <property type="component" value="Unassembled WGS sequence"/>
</dbReference>
<dbReference type="InterPro" id="IPR017359">
    <property type="entry name" value="Phi-like"/>
</dbReference>
<evidence type="ECO:0000313" key="2">
    <source>
        <dbReference type="EMBL" id="AEE63334.1"/>
    </source>
</evidence>
<dbReference type="PANTHER" id="PTHR15955">
    <property type="entry name" value="RWD DOMAIN CONTAINING PROTEIN 2"/>
    <property type="match status" value="1"/>
</dbReference>
<dbReference type="Pfam" id="PF05773">
    <property type="entry name" value="RWD"/>
    <property type="match status" value="1"/>
</dbReference>
<evidence type="ECO:0000313" key="6">
    <source>
        <dbReference type="Proteomes" id="UP000019118"/>
    </source>
</evidence>
<proteinExistence type="evidence at transcript level"/>
<dbReference type="EMBL" id="KB632354">
    <property type="protein sequence ID" value="ERL93363.1"/>
    <property type="molecule type" value="Genomic_DNA"/>
</dbReference>
<dbReference type="InterPro" id="IPR006575">
    <property type="entry name" value="RWD_dom"/>
</dbReference>
<name>J3JYP6_DENPD</name>
<evidence type="ECO:0000313" key="3">
    <source>
        <dbReference type="EMBL" id="ENN71057.1"/>
    </source>
</evidence>
<reference evidence="6 7" key="2">
    <citation type="journal article" date="2013" name="Genome Biol.">
        <title>Draft genome of the mountain pine beetle, Dendroctonus ponderosae Hopkins, a major forest pest.</title>
        <authorList>
            <person name="Keeling C.I."/>
            <person name="Yuen M.M."/>
            <person name="Liao N.Y."/>
            <person name="Docking T.R."/>
            <person name="Chan S.K."/>
            <person name="Taylor G.A."/>
            <person name="Palmquist D.L."/>
            <person name="Jackman S.D."/>
            <person name="Nguyen A."/>
            <person name="Li M."/>
            <person name="Henderson H."/>
            <person name="Janes J.K."/>
            <person name="Zhao Y."/>
            <person name="Pandoh P."/>
            <person name="Moore R."/>
            <person name="Sperling F.A."/>
            <person name="Huber D.P."/>
            <person name="Birol I."/>
            <person name="Jones S.J."/>
            <person name="Bohlmann J."/>
        </authorList>
    </citation>
    <scope>NUCLEOTIDE SEQUENCE</scope>
</reference>
<reference evidence="5" key="3">
    <citation type="submission" date="2024-08" db="UniProtKB">
        <authorList>
            <consortium name="EnsemblMetazoa"/>
        </authorList>
    </citation>
    <scope>IDENTIFICATION</scope>
</reference>
<evidence type="ECO:0000259" key="1">
    <source>
        <dbReference type="PROSITE" id="PS50908"/>
    </source>
</evidence>
<dbReference type="InterPro" id="IPR010541">
    <property type="entry name" value="Prp3_C"/>
</dbReference>
<dbReference type="SMART" id="SM00591">
    <property type="entry name" value="RWD"/>
    <property type="match status" value="1"/>
</dbReference>
<organism evidence="2">
    <name type="scientific">Dendroctonus ponderosae</name>
    <name type="common">Mountain pine beetle</name>
    <dbReference type="NCBI Taxonomy" id="77166"/>
    <lineage>
        <taxon>Eukaryota</taxon>
        <taxon>Metazoa</taxon>
        <taxon>Ecdysozoa</taxon>
        <taxon>Arthropoda</taxon>
        <taxon>Hexapoda</taxon>
        <taxon>Insecta</taxon>
        <taxon>Pterygota</taxon>
        <taxon>Neoptera</taxon>
        <taxon>Endopterygota</taxon>
        <taxon>Coleoptera</taxon>
        <taxon>Polyphaga</taxon>
        <taxon>Cucujiformia</taxon>
        <taxon>Curculionidae</taxon>
        <taxon>Scolytinae</taxon>
        <taxon>Dendroctonus</taxon>
    </lineage>
</organism>
<dbReference type="AlphaFoldDB" id="J3JYP6"/>
<dbReference type="CDD" id="cd23829">
    <property type="entry name" value="RWD_RWDD2"/>
    <property type="match status" value="1"/>
</dbReference>
<dbReference type="Pfam" id="PF06544">
    <property type="entry name" value="Prp3_C"/>
    <property type="match status" value="1"/>
</dbReference>
<dbReference type="PIRSF" id="PIRSF038021">
    <property type="entry name" value="UCP038021_RWDD2"/>
    <property type="match status" value="1"/>
</dbReference>
<gene>
    <name evidence="5" type="primary">109544730</name>
    <name evidence="4" type="ORF">D910_10655</name>
    <name evidence="3" type="ORF">YQE_12267</name>
</gene>
<dbReference type="OMA" id="IDAYMSF"/>
<dbReference type="KEGG" id="dpa:109544730"/>
<dbReference type="EMBL" id="KB741279">
    <property type="protein sequence ID" value="ENN71057.1"/>
    <property type="molecule type" value="Genomic_DNA"/>
</dbReference>
<evidence type="ECO:0000313" key="5">
    <source>
        <dbReference type="EnsemblMetazoa" id="XP_019770602.1"/>
    </source>
</evidence>
<dbReference type="PANTHER" id="PTHR15955:SF8">
    <property type="entry name" value="RWD DOMAIN-CONTAINING PROTEIN 2B-RELATED"/>
    <property type="match status" value="1"/>
</dbReference>
<dbReference type="InterPro" id="IPR016135">
    <property type="entry name" value="UBQ-conjugating_enzyme/RWD"/>
</dbReference>
<reference evidence="2" key="1">
    <citation type="journal article" date="2012" name="Insect Biochem. Mol. Biol.">
        <title>Transcriptome and full-length cDNA resources for the mountain pine beetle, Dendroctonus ponderosae Hopkins, a major insect pest of pine forests.</title>
        <authorList>
            <person name="Keeling C.I."/>
            <person name="Henderson H."/>
            <person name="Li M."/>
            <person name="Yuen M."/>
            <person name="Clark E.L."/>
            <person name="Fraser J.D."/>
            <person name="Huber D.P."/>
            <person name="Liao N.Y."/>
            <person name="Roderick Docking T."/>
            <person name="Birol I."/>
            <person name="Chan S.K."/>
            <person name="Taylor G.A."/>
            <person name="Palmquist D."/>
            <person name="Jones S.J."/>
            <person name="Bohlmann J."/>
        </authorList>
    </citation>
    <scope>NUCLEOTIDE SEQUENCE</scope>
    <source>
        <tissue evidence="2">Whole larvae</tissue>
    </source>
</reference>
<dbReference type="Gene3D" id="3.10.110.10">
    <property type="entry name" value="Ubiquitin Conjugating Enzyme"/>
    <property type="match status" value="1"/>
</dbReference>
<dbReference type="OrthoDB" id="432412at2759"/>